<gene>
    <name evidence="4" type="ORF">GALMADRAFT_242191</name>
</gene>
<keyword evidence="5" id="KW-1185">Reference proteome</keyword>
<dbReference type="Pfam" id="PF13865">
    <property type="entry name" value="FoP_duplication"/>
    <property type="match status" value="1"/>
</dbReference>
<proteinExistence type="predicted"/>
<protein>
    <recommendedName>
        <fullName evidence="3">Chromatin target of PRMT1 protein C-terminal domain-containing protein</fullName>
    </recommendedName>
</protein>
<keyword evidence="1" id="KW-0694">RNA-binding</keyword>
<reference evidence="5" key="1">
    <citation type="journal article" date="2014" name="Proc. Natl. Acad. Sci. U.S.A.">
        <title>Extensive sampling of basidiomycete genomes demonstrates inadequacy of the white-rot/brown-rot paradigm for wood decay fungi.</title>
        <authorList>
            <person name="Riley R."/>
            <person name="Salamov A.A."/>
            <person name="Brown D.W."/>
            <person name="Nagy L.G."/>
            <person name="Floudas D."/>
            <person name="Held B.W."/>
            <person name="Levasseur A."/>
            <person name="Lombard V."/>
            <person name="Morin E."/>
            <person name="Otillar R."/>
            <person name="Lindquist E.A."/>
            <person name="Sun H."/>
            <person name="LaButti K.M."/>
            <person name="Schmutz J."/>
            <person name="Jabbour D."/>
            <person name="Luo H."/>
            <person name="Baker S.E."/>
            <person name="Pisabarro A.G."/>
            <person name="Walton J.D."/>
            <person name="Blanchette R.A."/>
            <person name="Henrissat B."/>
            <person name="Martin F."/>
            <person name="Cullen D."/>
            <person name="Hibbett D.S."/>
            <person name="Grigoriev I.V."/>
        </authorList>
    </citation>
    <scope>NUCLEOTIDE SEQUENCE [LARGE SCALE GENOMIC DNA]</scope>
    <source>
        <strain evidence="5">CBS 339.88</strain>
    </source>
</reference>
<evidence type="ECO:0000259" key="3">
    <source>
        <dbReference type="SMART" id="SM01218"/>
    </source>
</evidence>
<accession>A0A067T9Z3</accession>
<name>A0A067T9Z3_GALM3</name>
<dbReference type="STRING" id="685588.A0A067T9Z3"/>
<feature type="domain" description="Chromatin target of PRMT1 protein C-terminal" evidence="3">
    <location>
        <begin position="12"/>
        <end position="78"/>
    </location>
</feature>
<dbReference type="EMBL" id="KL142372">
    <property type="protein sequence ID" value="KDR80000.1"/>
    <property type="molecule type" value="Genomic_DNA"/>
</dbReference>
<organism evidence="4 5">
    <name type="scientific">Galerina marginata (strain CBS 339.88)</name>
    <dbReference type="NCBI Taxonomy" id="685588"/>
    <lineage>
        <taxon>Eukaryota</taxon>
        <taxon>Fungi</taxon>
        <taxon>Dikarya</taxon>
        <taxon>Basidiomycota</taxon>
        <taxon>Agaricomycotina</taxon>
        <taxon>Agaricomycetes</taxon>
        <taxon>Agaricomycetidae</taxon>
        <taxon>Agaricales</taxon>
        <taxon>Agaricineae</taxon>
        <taxon>Strophariaceae</taxon>
        <taxon>Galerina</taxon>
    </lineage>
</organism>
<feature type="compositionally biased region" description="Basic residues" evidence="2">
    <location>
        <begin position="40"/>
        <end position="50"/>
    </location>
</feature>
<evidence type="ECO:0000313" key="4">
    <source>
        <dbReference type="EMBL" id="KDR80000.1"/>
    </source>
</evidence>
<feature type="compositionally biased region" description="Low complexity" evidence="2">
    <location>
        <begin position="13"/>
        <end position="26"/>
    </location>
</feature>
<evidence type="ECO:0000313" key="5">
    <source>
        <dbReference type="Proteomes" id="UP000027222"/>
    </source>
</evidence>
<dbReference type="HOGENOM" id="CLU_184678_0_0_1"/>
<dbReference type="InterPro" id="IPR025715">
    <property type="entry name" value="FoP_C"/>
</dbReference>
<feature type="region of interest" description="Disordered" evidence="2">
    <location>
        <begin position="1"/>
        <end position="80"/>
    </location>
</feature>
<evidence type="ECO:0000256" key="1">
    <source>
        <dbReference type="ARBA" id="ARBA00022884"/>
    </source>
</evidence>
<dbReference type="SMART" id="SM01218">
    <property type="entry name" value="FoP_duplication"/>
    <property type="match status" value="1"/>
</dbReference>
<evidence type="ECO:0000256" key="2">
    <source>
        <dbReference type="SAM" id="MobiDB-lite"/>
    </source>
</evidence>
<dbReference type="Proteomes" id="UP000027222">
    <property type="component" value="Unassembled WGS sequence"/>
</dbReference>
<sequence>MKIEIVVDPSRPLPLASRVAPAPAAANGTKTQVARPGATRGRRVRGRGGARKSERPPKSAADLDAEMEDYTSANAPAAAA</sequence>
<dbReference type="AlphaFoldDB" id="A0A067T9Z3"/>
<dbReference type="GO" id="GO:0003723">
    <property type="term" value="F:RNA binding"/>
    <property type="evidence" value="ECO:0007669"/>
    <property type="project" value="UniProtKB-KW"/>
</dbReference>